<keyword evidence="4" id="KW-0436">Ligase</keyword>
<dbReference type="GO" id="GO:0003911">
    <property type="term" value="F:DNA ligase (NAD+) activity"/>
    <property type="evidence" value="ECO:0007669"/>
    <property type="project" value="UniProtKB-EC"/>
</dbReference>
<dbReference type="InterPro" id="IPR010994">
    <property type="entry name" value="RuvA_2-like"/>
</dbReference>
<dbReference type="InterPro" id="IPR036420">
    <property type="entry name" value="BRCT_dom_sf"/>
</dbReference>
<evidence type="ECO:0000256" key="2">
    <source>
        <dbReference type="ARBA" id="ARBA00023204"/>
    </source>
</evidence>
<dbReference type="SMART" id="SM00292">
    <property type="entry name" value="BRCT"/>
    <property type="match status" value="1"/>
</dbReference>
<keyword evidence="2" id="KW-0234">DNA repair</keyword>
<dbReference type="Gene3D" id="1.10.150.20">
    <property type="entry name" value="5' to 3' exonuclease, C-terminal subdomain"/>
    <property type="match status" value="1"/>
</dbReference>
<sequence length="173" mass="18922">MKNGKNKLLNSIKNTKGTSLSKVISSMGIEHIGEVAGKLIALEFGLGVVDVNEEQLIEIDGIGSEMANSFVEFMRVNREFALKLFDKIEPTVEEKIEAKENPFKGKTVVLTGTMSVGRGVIKELMESLGAKVSSSVSKKTDFLIYGEDAGSKYTKAVKLGVKTLTEEEMRKLM</sequence>
<dbReference type="Pfam" id="PF00533">
    <property type="entry name" value="BRCT"/>
    <property type="match status" value="1"/>
</dbReference>
<organism evidence="4">
    <name type="scientific">hydrothermal vent metagenome</name>
    <dbReference type="NCBI Taxonomy" id="652676"/>
    <lineage>
        <taxon>unclassified sequences</taxon>
        <taxon>metagenomes</taxon>
        <taxon>ecological metagenomes</taxon>
    </lineage>
</organism>
<dbReference type="Pfam" id="PF12826">
    <property type="entry name" value="HHH_2"/>
    <property type="match status" value="1"/>
</dbReference>
<accession>A0A1W1CZP9</accession>
<name>A0A1W1CZP9_9ZZZZ</name>
<protein>
    <submittedName>
        <fullName evidence="4">DNA ligase</fullName>
        <ecNumber evidence="4">6.5.1.2</ecNumber>
    </submittedName>
</protein>
<dbReference type="GO" id="GO:0006281">
    <property type="term" value="P:DNA repair"/>
    <property type="evidence" value="ECO:0007669"/>
    <property type="project" value="UniProtKB-KW"/>
</dbReference>
<dbReference type="SUPFAM" id="SSF52113">
    <property type="entry name" value="BRCT domain"/>
    <property type="match status" value="1"/>
</dbReference>
<dbReference type="Gene3D" id="3.40.50.10190">
    <property type="entry name" value="BRCT domain"/>
    <property type="match status" value="1"/>
</dbReference>
<keyword evidence="1" id="KW-0227">DNA damage</keyword>
<evidence type="ECO:0000259" key="3">
    <source>
        <dbReference type="PROSITE" id="PS50172"/>
    </source>
</evidence>
<gene>
    <name evidence="4" type="ORF">MNB_SV-13-2144</name>
</gene>
<dbReference type="InterPro" id="IPR001357">
    <property type="entry name" value="BRCT_dom"/>
</dbReference>
<dbReference type="InterPro" id="IPR041663">
    <property type="entry name" value="DisA/LigA_HHH"/>
</dbReference>
<dbReference type="EMBL" id="FPHM01000228">
    <property type="protein sequence ID" value="SFV71330.1"/>
    <property type="molecule type" value="Genomic_DNA"/>
</dbReference>
<evidence type="ECO:0000256" key="1">
    <source>
        <dbReference type="ARBA" id="ARBA00022763"/>
    </source>
</evidence>
<feature type="domain" description="BRCT" evidence="3">
    <location>
        <begin position="98"/>
        <end position="173"/>
    </location>
</feature>
<proteinExistence type="predicted"/>
<evidence type="ECO:0000313" key="4">
    <source>
        <dbReference type="EMBL" id="SFV71330.1"/>
    </source>
</evidence>
<dbReference type="AlphaFoldDB" id="A0A1W1CZP9"/>
<dbReference type="EC" id="6.5.1.2" evidence="4"/>
<reference evidence="4" key="1">
    <citation type="submission" date="2016-10" db="EMBL/GenBank/DDBJ databases">
        <authorList>
            <person name="de Groot N.N."/>
        </authorList>
    </citation>
    <scope>NUCLEOTIDE SEQUENCE</scope>
</reference>
<dbReference type="SUPFAM" id="SSF47781">
    <property type="entry name" value="RuvA domain 2-like"/>
    <property type="match status" value="1"/>
</dbReference>
<dbReference type="CDD" id="cd17748">
    <property type="entry name" value="BRCT_DNA_ligase_like"/>
    <property type="match status" value="1"/>
</dbReference>
<dbReference type="PROSITE" id="PS50172">
    <property type="entry name" value="BRCT"/>
    <property type="match status" value="1"/>
</dbReference>